<evidence type="ECO:0000256" key="1">
    <source>
        <dbReference type="SAM" id="Phobius"/>
    </source>
</evidence>
<feature type="transmembrane region" description="Helical" evidence="1">
    <location>
        <begin position="12"/>
        <end position="35"/>
    </location>
</feature>
<dbReference type="RefSeq" id="WP_247374072.1">
    <property type="nucleotide sequence ID" value="NZ_JALLGV010000001.1"/>
</dbReference>
<gene>
    <name evidence="2" type="ORF">ACFR9U_09870</name>
</gene>
<keyword evidence="3" id="KW-1185">Reference proteome</keyword>
<name>A0ABD6CDI0_9EURY</name>
<comment type="caution">
    <text evidence="2">The sequence shown here is derived from an EMBL/GenBank/DDBJ whole genome shotgun (WGS) entry which is preliminary data.</text>
</comment>
<evidence type="ECO:0008006" key="4">
    <source>
        <dbReference type="Google" id="ProtNLM"/>
    </source>
</evidence>
<dbReference type="Pfam" id="PF23960">
    <property type="entry name" value="DUF7289"/>
    <property type="match status" value="1"/>
</dbReference>
<proteinExistence type="predicted"/>
<evidence type="ECO:0000313" key="2">
    <source>
        <dbReference type="EMBL" id="MFD1587292.1"/>
    </source>
</evidence>
<dbReference type="AlphaFoldDB" id="A0ABD6CDI0"/>
<reference evidence="2 3" key="1">
    <citation type="journal article" date="2019" name="Int. J. Syst. Evol. Microbiol.">
        <title>The Global Catalogue of Microorganisms (GCM) 10K type strain sequencing project: providing services to taxonomists for standard genome sequencing and annotation.</title>
        <authorList>
            <consortium name="The Broad Institute Genomics Platform"/>
            <consortium name="The Broad Institute Genome Sequencing Center for Infectious Disease"/>
            <person name="Wu L."/>
            <person name="Ma J."/>
        </authorList>
    </citation>
    <scope>NUCLEOTIDE SEQUENCE [LARGE SCALE GENOMIC DNA]</scope>
    <source>
        <strain evidence="2 3">CGMCC 1.12125</strain>
    </source>
</reference>
<sequence length="258" mass="28275">MSRRDERAVSDVIGFVLVFGLVATTVAIISVSGLGTLQDSRNAEQINNAERAFDVLADNMADVHQEGAPHRATEISLEKAQLNTATVVRMNVTAKNTTSGSWETIRNVQAQPIVWTATRGRETQIAYSFGAVVRSQRDGGVVLNRPPLVLEDDRMFLTIVKTQTNSPKSLSGTTIRVRASEARSAGQIRDDELSHYGQLRINVTTPRADIWQQYLERKEVVTSCAIDEETGTSRVSCALDVPEELYVSVSGITVALEK</sequence>
<keyword evidence="1" id="KW-0812">Transmembrane</keyword>
<dbReference type="EMBL" id="JBHUDJ010000003">
    <property type="protein sequence ID" value="MFD1587292.1"/>
    <property type="molecule type" value="Genomic_DNA"/>
</dbReference>
<accession>A0ABD6CDI0</accession>
<protein>
    <recommendedName>
        <fullName evidence="4">Flagellin</fullName>
    </recommendedName>
</protein>
<dbReference type="InterPro" id="IPR055713">
    <property type="entry name" value="DUF7289"/>
</dbReference>
<keyword evidence="1" id="KW-1133">Transmembrane helix</keyword>
<keyword evidence="1" id="KW-0472">Membrane</keyword>
<evidence type="ECO:0000313" key="3">
    <source>
        <dbReference type="Proteomes" id="UP001597119"/>
    </source>
</evidence>
<organism evidence="2 3">
    <name type="scientific">Halorientalis brevis</name>
    <dbReference type="NCBI Taxonomy" id="1126241"/>
    <lineage>
        <taxon>Archaea</taxon>
        <taxon>Methanobacteriati</taxon>
        <taxon>Methanobacteriota</taxon>
        <taxon>Stenosarchaea group</taxon>
        <taxon>Halobacteria</taxon>
        <taxon>Halobacteriales</taxon>
        <taxon>Haloarculaceae</taxon>
        <taxon>Halorientalis</taxon>
    </lineage>
</organism>
<dbReference type="Proteomes" id="UP001597119">
    <property type="component" value="Unassembled WGS sequence"/>
</dbReference>